<dbReference type="SUPFAM" id="SSF48452">
    <property type="entry name" value="TPR-like"/>
    <property type="match status" value="3"/>
</dbReference>
<dbReference type="EMBL" id="RDQH01000335">
    <property type="protein sequence ID" value="RXH90345.1"/>
    <property type="molecule type" value="Genomic_DNA"/>
</dbReference>
<evidence type="ECO:0000313" key="3">
    <source>
        <dbReference type="EMBL" id="RXH90345.1"/>
    </source>
</evidence>
<feature type="compositionally biased region" description="Basic and acidic residues" evidence="2">
    <location>
        <begin position="1"/>
        <end position="16"/>
    </location>
</feature>
<dbReference type="PROSITE" id="PS50005">
    <property type="entry name" value="TPR"/>
    <property type="match status" value="1"/>
</dbReference>
<feature type="compositionally biased region" description="Acidic residues" evidence="2">
    <location>
        <begin position="624"/>
        <end position="633"/>
    </location>
</feature>
<evidence type="ECO:0000313" key="4">
    <source>
        <dbReference type="Proteomes" id="UP000290289"/>
    </source>
</evidence>
<comment type="caution">
    <text evidence="3">The sequence shown here is derived from an EMBL/GenBank/DDBJ whole genome shotgun (WGS) entry which is preliminary data.</text>
</comment>
<dbReference type="PANTHER" id="PTHR23082:SF0">
    <property type="entry name" value="GENERAL TRANSCRIPTION FACTOR 3C POLYPEPTIDE 3"/>
    <property type="match status" value="1"/>
</dbReference>
<keyword evidence="1" id="KW-0802">TPR repeat</keyword>
<gene>
    <name evidence="3" type="ORF">DVH24_032702</name>
</gene>
<feature type="region of interest" description="Disordered" evidence="2">
    <location>
        <begin position="1"/>
        <end position="56"/>
    </location>
</feature>
<protein>
    <recommendedName>
        <fullName evidence="5">General transcription factor 3C polypeptide 3</fullName>
    </recommendedName>
</protein>
<feature type="region of interest" description="Disordered" evidence="2">
    <location>
        <begin position="612"/>
        <end position="645"/>
    </location>
</feature>
<dbReference type="InterPro" id="IPR011990">
    <property type="entry name" value="TPR-like_helical_dom_sf"/>
</dbReference>
<organism evidence="3 4">
    <name type="scientific">Malus domestica</name>
    <name type="common">Apple</name>
    <name type="synonym">Pyrus malus</name>
    <dbReference type="NCBI Taxonomy" id="3750"/>
    <lineage>
        <taxon>Eukaryota</taxon>
        <taxon>Viridiplantae</taxon>
        <taxon>Streptophyta</taxon>
        <taxon>Embryophyta</taxon>
        <taxon>Tracheophyta</taxon>
        <taxon>Spermatophyta</taxon>
        <taxon>Magnoliopsida</taxon>
        <taxon>eudicotyledons</taxon>
        <taxon>Gunneridae</taxon>
        <taxon>Pentapetalae</taxon>
        <taxon>rosids</taxon>
        <taxon>fabids</taxon>
        <taxon>Rosales</taxon>
        <taxon>Rosaceae</taxon>
        <taxon>Amygdaloideae</taxon>
        <taxon>Maleae</taxon>
        <taxon>Malus</taxon>
    </lineage>
</organism>
<dbReference type="STRING" id="3750.A0A498J6H0"/>
<reference evidence="3 4" key="1">
    <citation type="submission" date="2018-10" db="EMBL/GenBank/DDBJ databases">
        <title>A high-quality apple genome assembly.</title>
        <authorList>
            <person name="Hu J."/>
        </authorList>
    </citation>
    <scope>NUCLEOTIDE SEQUENCE [LARGE SCALE GENOMIC DNA]</scope>
    <source>
        <strain evidence="4">cv. HFTH1</strain>
        <tissue evidence="3">Young leaf</tissue>
    </source>
</reference>
<evidence type="ECO:0000256" key="1">
    <source>
        <dbReference type="PROSITE-ProRule" id="PRU00339"/>
    </source>
</evidence>
<evidence type="ECO:0008006" key="5">
    <source>
        <dbReference type="Google" id="ProtNLM"/>
    </source>
</evidence>
<dbReference type="InterPro" id="IPR039340">
    <property type="entry name" value="Tfc4/TFIIIC-102/Sfc4"/>
</dbReference>
<dbReference type="InterPro" id="IPR019734">
    <property type="entry name" value="TPR_rpt"/>
</dbReference>
<name>A0A498J6H0_MALDO</name>
<proteinExistence type="predicted"/>
<dbReference type="AlphaFoldDB" id="A0A498J6H0"/>
<dbReference type="GO" id="GO:0006383">
    <property type="term" value="P:transcription by RNA polymerase III"/>
    <property type="evidence" value="ECO:0007669"/>
    <property type="project" value="InterPro"/>
</dbReference>
<sequence length="925" mass="105413">MDKEENATSDGDHEEASQYELAVCSEEDMEEDVEDDEEDDEDEEVEEDNGDEEENVLSFIDGINPLDLVEDDGGDQLYQRLLGADYEALAERKRKALVDSRPEGSVKKARREDLTGASMEEIMEAMNYGMQRRSRKSKKRGRRKGSMKKLTPEINRMLGEANLHYAFGRFEEAIPILTEVVKKAPDLPDSYHTLGIIHDNLGNELDALNCYRIAAFLAPRDPALWELLFDRFNKRGNSHDAIYCLSRAISADPKNVSLKFDRASLYVKLGDYQKAAASYEQIVQACPDNVEALKTGAMMYERCGQQEHSIQILEDYLRNHPTEADLSVIDLMASILMENNSHKEALQHIEHAQLVFCSEKEMPLAMTTKAGICHAYLGNMEKAESIFSALDEKSADNADMIAKVAESYMSLGHHSSALKYYLMLKGNVEFNNGFIIMKIAQCHLSLNDRVQAILCFYEALKTFEDDIEARLTLASILVEEAREDEAILLLSPPKILHRMDPQTDKSEPWWCNGKVKLKLCDIYRAKGMTKEFVDTIYHLVHASLSIESLQQKVKVKRRLTKTVLLERVKVLEDHQKENLLCRSRPVAPASDLLKAARAKKLLQKKAKVKEDKRAEAMASGVDWQSDDSDDDPPEEIHKEPPLPDLLKDKEHNDLIIDLCKSLASLQRYCEALEIINLFLKATRNMSSVAEELRSLGAQIAYNTPDPEHGVNCVKYIADQHPYSNAAWNCYYKVITRLDDWYARHYKFLRNKRDKLKDCAPPSLISGHHFTKKSRHQDAVREYLEAYKLLPENPLINLCVGTALVNLALGHRLQNRHQCVAQGLAFLHNNLQLCEFSQEAFYNIARAYHQVGLVTLAAWHYDKVLAMQVKDYPMPKLPHEKSESAENKKLGYCDLRREAAFNLHLIYKKSGAVDLARTILRDHCTF</sequence>
<feature type="region of interest" description="Disordered" evidence="2">
    <location>
        <begin position="130"/>
        <end position="149"/>
    </location>
</feature>
<feature type="compositionally biased region" description="Acidic residues" evidence="2">
    <location>
        <begin position="25"/>
        <end position="55"/>
    </location>
</feature>
<evidence type="ECO:0000256" key="2">
    <source>
        <dbReference type="SAM" id="MobiDB-lite"/>
    </source>
</evidence>
<dbReference type="SMART" id="SM00028">
    <property type="entry name" value="TPR"/>
    <property type="match status" value="7"/>
</dbReference>
<dbReference type="Gene3D" id="1.25.40.10">
    <property type="entry name" value="Tetratricopeptide repeat domain"/>
    <property type="match status" value="4"/>
</dbReference>
<accession>A0A498J6H0</accession>
<dbReference type="SMR" id="A0A498J6H0"/>
<dbReference type="Proteomes" id="UP000290289">
    <property type="component" value="Chromosome 9"/>
</dbReference>
<feature type="repeat" description="TPR" evidence="1">
    <location>
        <begin position="256"/>
        <end position="289"/>
    </location>
</feature>
<dbReference type="GO" id="GO:0000127">
    <property type="term" value="C:transcription factor TFIIIC complex"/>
    <property type="evidence" value="ECO:0007669"/>
    <property type="project" value="TreeGrafter"/>
</dbReference>
<feature type="compositionally biased region" description="Basic residues" evidence="2">
    <location>
        <begin position="132"/>
        <end position="147"/>
    </location>
</feature>
<dbReference type="PANTHER" id="PTHR23082">
    <property type="entry name" value="TRANSCRIPTION INITIATION FACTOR IIIC TFIIIC , POLYPEPTIDE 3-RELATED"/>
    <property type="match status" value="1"/>
</dbReference>
<dbReference type="Pfam" id="PF13432">
    <property type="entry name" value="TPR_16"/>
    <property type="match status" value="1"/>
</dbReference>
<keyword evidence="4" id="KW-1185">Reference proteome</keyword>
<feature type="compositionally biased region" description="Basic and acidic residues" evidence="2">
    <location>
        <begin position="634"/>
        <end position="645"/>
    </location>
</feature>